<comment type="caution">
    <text evidence="14">The sequence shown here is derived from an EMBL/GenBank/DDBJ whole genome shotgun (WGS) entry which is preliminary data.</text>
</comment>
<keyword evidence="5 12" id="KW-0547">Nucleotide-binding</keyword>
<feature type="domain" description="Aminoacyl-transfer RNA synthetases class-II family profile" evidence="13">
    <location>
        <begin position="35"/>
        <end position="490"/>
    </location>
</feature>
<dbReference type="PANTHER" id="PTHR42753">
    <property type="entry name" value="MITOCHONDRIAL RIBOSOME PROTEIN L39/PROLYL-TRNA LIGASE FAMILY MEMBER"/>
    <property type="match status" value="1"/>
</dbReference>
<dbReference type="EC" id="6.1.1.15" evidence="12"/>
<dbReference type="SUPFAM" id="SSF52954">
    <property type="entry name" value="Class II aaRS ABD-related"/>
    <property type="match status" value="1"/>
</dbReference>
<evidence type="ECO:0000313" key="15">
    <source>
        <dbReference type="Proteomes" id="UP001146469"/>
    </source>
</evidence>
<evidence type="ECO:0000256" key="4">
    <source>
        <dbReference type="ARBA" id="ARBA00022598"/>
    </source>
</evidence>
<dbReference type="Pfam" id="PF00587">
    <property type="entry name" value="tRNA-synt_2b"/>
    <property type="match status" value="1"/>
</dbReference>
<dbReference type="InterPro" id="IPR004500">
    <property type="entry name" value="Pro-tRNA-synth_IIa_bac-type"/>
</dbReference>
<dbReference type="GO" id="GO:0002161">
    <property type="term" value="F:aminoacyl-tRNA deacylase activity"/>
    <property type="evidence" value="ECO:0007669"/>
    <property type="project" value="InterPro"/>
</dbReference>
<comment type="domain">
    <text evidence="12">Consists of three domains: the N-terminal catalytic domain, the editing domain and the C-terminal anticodon-binding domain.</text>
</comment>
<evidence type="ECO:0000256" key="8">
    <source>
        <dbReference type="ARBA" id="ARBA00023146"/>
    </source>
</evidence>
<dbReference type="Gene3D" id="3.30.930.10">
    <property type="entry name" value="Bira Bifunctional Protein, Domain 2"/>
    <property type="match status" value="2"/>
</dbReference>
<sequence length="596" mass="65534">MITRMSQLFLRTLRDDPADAEVPSHKLLVRAGYIRRVAPGVYSWLPLGLRVLRNVEEVVREEMNAIGAQEISFPALLPREPYETTGRWVEYGDALFRLKDRKNADYLLGPTHEEMFTSVVKSEYNSYKDFPVILYQVQTKYRDEERPRAGILRGREFIMKDSYSFNMDDEGLEESYQLHRKAYQNIFDRLGIKYAICSATSGAMGGSASEEFLAEADTGEDTFVRSTESDYAANVEAVVTQVPPAQPIEGQPEAKEYETPDSETIEALVDWANDEGITIDGRAVEAADTLKCIVIKVNDPTLDEEGKPRGESLAGVLVPGNREVDMKRLEAAMEPAQVELAEEADFKKHPFLVKGYVGPKGLAANGVRLLADPRVVEGTSWIAGADAKNRHVVGLVAGRDFTPDGFVEAAEVLEGDPSPDGKGTLTLARGIEIGHIFQLGRKYTEAFDVKILDESGKRSVPTMGSYGVGVSRLVGVIAEQMLDESGLRWPASVAPFDVHVVIANKDAAAGEAAVELVETLSNDGLEVLFDDRPKVSPGVKFKDSELLGMPLVVVVGRGFADGKVELRNRLTGETYEVDYTDALPEAKRALRGEARP</sequence>
<dbReference type="PANTHER" id="PTHR42753:SF2">
    <property type="entry name" value="PROLINE--TRNA LIGASE"/>
    <property type="match status" value="1"/>
</dbReference>
<evidence type="ECO:0000259" key="13">
    <source>
        <dbReference type="PROSITE" id="PS50862"/>
    </source>
</evidence>
<dbReference type="SUPFAM" id="SSF55681">
    <property type="entry name" value="Class II aaRS and biotin synthetases"/>
    <property type="match status" value="1"/>
</dbReference>
<dbReference type="InterPro" id="IPR006195">
    <property type="entry name" value="aa-tRNA-synth_II"/>
</dbReference>
<dbReference type="InterPro" id="IPR004154">
    <property type="entry name" value="Anticodon-bd"/>
</dbReference>
<dbReference type="InterPro" id="IPR044140">
    <property type="entry name" value="ProRS_anticodon_short"/>
</dbReference>
<dbReference type="GO" id="GO:0005829">
    <property type="term" value="C:cytosol"/>
    <property type="evidence" value="ECO:0007669"/>
    <property type="project" value="TreeGrafter"/>
</dbReference>
<evidence type="ECO:0000256" key="5">
    <source>
        <dbReference type="ARBA" id="ARBA00022741"/>
    </source>
</evidence>
<dbReference type="AlphaFoldDB" id="A0A9X3LLE7"/>
<protein>
    <recommendedName>
        <fullName evidence="12">Proline--tRNA ligase</fullName>
        <ecNumber evidence="12">6.1.1.15</ecNumber>
    </recommendedName>
    <alternativeName>
        <fullName evidence="12">Prolyl-tRNA synthetase</fullName>
        <shortName evidence="12">ProRS</shortName>
    </alternativeName>
</protein>
<evidence type="ECO:0000256" key="3">
    <source>
        <dbReference type="ARBA" id="ARBA00022490"/>
    </source>
</evidence>
<dbReference type="InterPro" id="IPR007214">
    <property type="entry name" value="YbaK/aa-tRNA-synth-assoc-dom"/>
</dbReference>
<evidence type="ECO:0000256" key="1">
    <source>
        <dbReference type="ARBA" id="ARBA00004496"/>
    </source>
</evidence>
<comment type="function">
    <text evidence="10 12">Catalyzes the attachment of proline to tRNA(Pro) in a two-step reaction: proline is first activated by ATP to form Pro-AMP and then transferred to the acceptor end of tRNA(Pro). As ProRS can inadvertently accommodate and process non-cognate amino acids such as alanine and cysteine, to avoid such errors it has two additional distinct editing activities against alanine. One activity is designated as 'pretransfer' editing and involves the tRNA(Pro)-independent hydrolysis of activated Ala-AMP. The other activity is designated 'posttransfer' editing and involves deacylation of mischarged Ala-tRNA(Pro). The misacylated Cys-tRNA(Pro) is not edited by ProRS.</text>
</comment>
<evidence type="ECO:0000256" key="7">
    <source>
        <dbReference type="ARBA" id="ARBA00022917"/>
    </source>
</evidence>
<keyword evidence="8 12" id="KW-0030">Aminoacyl-tRNA synthetase</keyword>
<dbReference type="GO" id="GO:0006433">
    <property type="term" value="P:prolyl-tRNA aminoacylation"/>
    <property type="evidence" value="ECO:0007669"/>
    <property type="project" value="UniProtKB-UniRule"/>
</dbReference>
<dbReference type="NCBIfam" id="NF006625">
    <property type="entry name" value="PRK09194.1"/>
    <property type="match status" value="1"/>
</dbReference>
<dbReference type="GO" id="GO:0004827">
    <property type="term" value="F:proline-tRNA ligase activity"/>
    <property type="evidence" value="ECO:0007669"/>
    <property type="project" value="UniProtKB-UniRule"/>
</dbReference>
<dbReference type="InterPro" id="IPR002316">
    <property type="entry name" value="Pro-tRNA-ligase_IIa"/>
</dbReference>
<keyword evidence="4 12" id="KW-0436">Ligase</keyword>
<evidence type="ECO:0000313" key="14">
    <source>
        <dbReference type="EMBL" id="MCZ9289225.1"/>
    </source>
</evidence>
<evidence type="ECO:0000256" key="12">
    <source>
        <dbReference type="HAMAP-Rule" id="MF_01569"/>
    </source>
</evidence>
<keyword evidence="7 12" id="KW-0648">Protein biosynthesis</keyword>
<accession>A0A9X3LLE7</accession>
<dbReference type="NCBIfam" id="TIGR00409">
    <property type="entry name" value="proS_fam_II"/>
    <property type="match status" value="1"/>
</dbReference>
<dbReference type="PROSITE" id="PS50862">
    <property type="entry name" value="AA_TRNA_LIGASE_II"/>
    <property type="match status" value="1"/>
</dbReference>
<keyword evidence="6 12" id="KW-0067">ATP-binding</keyword>
<keyword evidence="15" id="KW-1185">Reference proteome</keyword>
<dbReference type="InterPro" id="IPR036621">
    <property type="entry name" value="Anticodon-bd_dom_sf"/>
</dbReference>
<dbReference type="Gene3D" id="3.40.50.800">
    <property type="entry name" value="Anticodon-binding domain"/>
    <property type="match status" value="1"/>
</dbReference>
<comment type="subunit">
    <text evidence="2 12">Homodimer.</text>
</comment>
<keyword evidence="3 12" id="KW-0963">Cytoplasm</keyword>
<dbReference type="EMBL" id="JAKMUT010000002">
    <property type="protein sequence ID" value="MCZ9289225.1"/>
    <property type="molecule type" value="Genomic_DNA"/>
</dbReference>
<evidence type="ECO:0000256" key="11">
    <source>
        <dbReference type="ARBA" id="ARBA00060755"/>
    </source>
</evidence>
<dbReference type="PRINTS" id="PR01046">
    <property type="entry name" value="TRNASYNTHPRO"/>
</dbReference>
<dbReference type="Pfam" id="PF04073">
    <property type="entry name" value="tRNA_edit"/>
    <property type="match status" value="1"/>
</dbReference>
<dbReference type="CDD" id="cd00861">
    <property type="entry name" value="ProRS_anticodon_short"/>
    <property type="match status" value="1"/>
</dbReference>
<dbReference type="CDD" id="cd00779">
    <property type="entry name" value="ProRS_core_prok"/>
    <property type="match status" value="1"/>
</dbReference>
<dbReference type="InterPro" id="IPR023717">
    <property type="entry name" value="Pro-tRNA-Synthase_IIa_type1"/>
</dbReference>
<comment type="similarity">
    <text evidence="11 12">Belongs to the class-II aminoacyl-tRNA synthetase family. ProS type 1 subfamily.</text>
</comment>
<dbReference type="Gene3D" id="3.90.960.10">
    <property type="entry name" value="YbaK/aminoacyl-tRNA synthetase-associated domain"/>
    <property type="match status" value="1"/>
</dbReference>
<gene>
    <name evidence="12" type="primary">proS</name>
    <name evidence="14" type="ORF">L8V00_03245</name>
</gene>
<dbReference type="HAMAP" id="MF_01569">
    <property type="entry name" value="Pro_tRNA_synth_type1"/>
    <property type="match status" value="1"/>
</dbReference>
<dbReference type="Pfam" id="PF03129">
    <property type="entry name" value="HGTP_anticodon"/>
    <property type="match status" value="1"/>
</dbReference>
<dbReference type="RefSeq" id="WP_269944201.1">
    <property type="nucleotide sequence ID" value="NZ_JAKMUT010000002.1"/>
</dbReference>
<dbReference type="InterPro" id="IPR045864">
    <property type="entry name" value="aa-tRNA-synth_II/BPL/LPL"/>
</dbReference>
<reference evidence="14" key="1">
    <citation type="submission" date="2022-02" db="EMBL/GenBank/DDBJ databases">
        <title>Corynebacterium sp. from urogenital microbiome.</title>
        <authorList>
            <person name="Cappelli E.A."/>
            <person name="Ribeiro T.G."/>
            <person name="Peixe L."/>
        </authorList>
    </citation>
    <scope>NUCLEOTIDE SEQUENCE</scope>
    <source>
        <strain evidence="14">C8Ua_174</strain>
    </source>
</reference>
<proteinExistence type="inferred from homology"/>
<dbReference type="InterPro" id="IPR033730">
    <property type="entry name" value="ProRS_core_prok"/>
</dbReference>
<evidence type="ECO:0000256" key="2">
    <source>
        <dbReference type="ARBA" id="ARBA00011738"/>
    </source>
</evidence>
<name>A0A9X3LLE7_9CORY</name>
<comment type="catalytic activity">
    <reaction evidence="9 12">
        <text>tRNA(Pro) + L-proline + ATP = L-prolyl-tRNA(Pro) + AMP + diphosphate</text>
        <dbReference type="Rhea" id="RHEA:14305"/>
        <dbReference type="Rhea" id="RHEA-COMP:9700"/>
        <dbReference type="Rhea" id="RHEA-COMP:9702"/>
        <dbReference type="ChEBI" id="CHEBI:30616"/>
        <dbReference type="ChEBI" id="CHEBI:33019"/>
        <dbReference type="ChEBI" id="CHEBI:60039"/>
        <dbReference type="ChEBI" id="CHEBI:78442"/>
        <dbReference type="ChEBI" id="CHEBI:78532"/>
        <dbReference type="ChEBI" id="CHEBI:456215"/>
        <dbReference type="EC" id="6.1.1.15"/>
    </reaction>
</comment>
<dbReference type="GO" id="GO:0005524">
    <property type="term" value="F:ATP binding"/>
    <property type="evidence" value="ECO:0007669"/>
    <property type="project" value="UniProtKB-UniRule"/>
</dbReference>
<dbReference type="InterPro" id="IPR036754">
    <property type="entry name" value="YbaK/aa-tRNA-synt-asso_dom_sf"/>
</dbReference>
<dbReference type="FunFam" id="3.30.930.10:FF:000065">
    <property type="entry name" value="Proline--tRNA ligase"/>
    <property type="match status" value="1"/>
</dbReference>
<comment type="subcellular location">
    <subcellularLocation>
        <location evidence="1 12">Cytoplasm</location>
    </subcellularLocation>
</comment>
<organism evidence="14 15">
    <name type="scientific">Corynebacterium evansiae</name>
    <dbReference type="NCBI Taxonomy" id="2913499"/>
    <lineage>
        <taxon>Bacteria</taxon>
        <taxon>Bacillati</taxon>
        <taxon>Actinomycetota</taxon>
        <taxon>Actinomycetes</taxon>
        <taxon>Mycobacteriales</taxon>
        <taxon>Corynebacteriaceae</taxon>
        <taxon>Corynebacterium</taxon>
    </lineage>
</organism>
<dbReference type="InterPro" id="IPR002314">
    <property type="entry name" value="aa-tRNA-synt_IIb"/>
</dbReference>
<dbReference type="Proteomes" id="UP001146469">
    <property type="component" value="Unassembled WGS sequence"/>
</dbReference>
<evidence type="ECO:0000256" key="9">
    <source>
        <dbReference type="ARBA" id="ARBA00047671"/>
    </source>
</evidence>
<dbReference type="InterPro" id="IPR050062">
    <property type="entry name" value="Pro-tRNA_synthetase"/>
</dbReference>
<evidence type="ECO:0000256" key="6">
    <source>
        <dbReference type="ARBA" id="ARBA00022840"/>
    </source>
</evidence>
<evidence type="ECO:0000256" key="10">
    <source>
        <dbReference type="ARBA" id="ARBA00053664"/>
    </source>
</evidence>
<dbReference type="SUPFAM" id="SSF55826">
    <property type="entry name" value="YbaK/ProRS associated domain"/>
    <property type="match status" value="1"/>
</dbReference>
<dbReference type="FunFam" id="3.30.930.10:FF:000070">
    <property type="entry name" value="Proline--tRNA ligase"/>
    <property type="match status" value="1"/>
</dbReference>